<accession>A0AAW0MG76</accession>
<dbReference type="Proteomes" id="UP001460270">
    <property type="component" value="Unassembled WGS sequence"/>
</dbReference>
<name>A0AAW0MG76_9GOBI</name>
<keyword evidence="3" id="KW-1185">Reference proteome</keyword>
<dbReference type="PROSITE" id="PS50994">
    <property type="entry name" value="INTEGRASE"/>
    <property type="match status" value="1"/>
</dbReference>
<dbReference type="Pfam" id="PF17921">
    <property type="entry name" value="Integrase_H2C2"/>
    <property type="match status" value="1"/>
</dbReference>
<dbReference type="GO" id="GO:0015074">
    <property type="term" value="P:DNA integration"/>
    <property type="evidence" value="ECO:0007669"/>
    <property type="project" value="InterPro"/>
</dbReference>
<sequence>EREMHLHRFLWRDRPEDDIEEYAITRVNIGDRPAGCIAQLAMRETAKLPEFAQMEEERRVLEEDSYVDDILTSHNNLRSLVEITNGVEVILKAGGFLLKPWVWSGQSGRQKSPECVKAENTSKTIILPNQMRDEDNKALGVGYETSEDKLYMLTSINFSKKKKKMRLDKNLSKEEIREGTPNPLSRRELLSQVAGLYDPIGLVTPLKQRGAILVRKAFQETGGGKMTQETWDKPLSESLREEAIKLFEEYAELGQVKFHRSITPPDWKSAPTAITFSDGSDKTYGAVLYLRWISAQGSEVRLVEAKAKLTPLDQKGEAVKAEVCGAVFATRLRKYFERHSRMQVERWFHLVDSQTVLGAIQRDSYGYQTFFANRIGEIQKSAPVEDWWWISGDLNIADIITRGCSASELKEGSTWQGGPDFLKLPVEDWPIKSPREVAAQAKDNVDKMQRKSFTALITRSQSKQNPPENVDMKVKGQMLKKRPPAGWINKLIVVERFSSLQKLVGTVAWTWRAAQTWLEKDKVKDHSPSLTATERQNALRDLFLAAQEGQIFPDTALKRLVVYKDKDGILMCGGRFQAFVEEQTAVPILPFQSWISILLAREAHSESHDGVAGTLLRMRKKAWVIKGRRHANRVVNSCVTCRKNKAKACQQVMGDLPPERITPARPFEFTTVDLFGPYKVKDEAKKRTQLKVWGIVFCCMASRAIQTDIVSDQSSEGFLLAYHRFTALRGHPKKLWSDPGTNFVGARPALKELYEYLDRLNKQELEENAAKNGTEWSWKIHPANSPHRNGAAEAAVRLVKRALHNLGGDGVFTWSEFQTLLFMAANLVNERPIDAKVQSREECINYVSPNSLLLGRASSKGDSADFNFEGYTFKRLQIIQSEVKKFWSKWCQLAGPNLFVRSKWHTRERNVAIGDIVWVADQNALRGQYKLGRVVDVNKDTKGIVRDANVRVYPSYPVPVKLSKSQVKTSIPATILQRDVRRLIVLLPVEEYIKQDPKD</sequence>
<proteinExistence type="predicted"/>
<dbReference type="Gene3D" id="3.30.420.10">
    <property type="entry name" value="Ribonuclease H-like superfamily/Ribonuclease H"/>
    <property type="match status" value="1"/>
</dbReference>
<evidence type="ECO:0000259" key="1">
    <source>
        <dbReference type="PROSITE" id="PS50994"/>
    </source>
</evidence>
<dbReference type="EMBL" id="JBBPFD010000594">
    <property type="protein sequence ID" value="KAK7878170.1"/>
    <property type="molecule type" value="Genomic_DNA"/>
</dbReference>
<evidence type="ECO:0000313" key="2">
    <source>
        <dbReference type="EMBL" id="KAK7878170.1"/>
    </source>
</evidence>
<gene>
    <name evidence="2" type="ORF">WMY93_034391</name>
</gene>
<dbReference type="GO" id="GO:0003676">
    <property type="term" value="F:nucleic acid binding"/>
    <property type="evidence" value="ECO:0007669"/>
    <property type="project" value="InterPro"/>
</dbReference>
<dbReference type="InterPro" id="IPR036397">
    <property type="entry name" value="RNaseH_sf"/>
</dbReference>
<feature type="non-terminal residue" evidence="2">
    <location>
        <position position="1"/>
    </location>
</feature>
<protein>
    <recommendedName>
        <fullName evidence="1">Integrase catalytic domain-containing protein</fullName>
    </recommendedName>
</protein>
<dbReference type="AlphaFoldDB" id="A0AAW0MG76"/>
<dbReference type="SUPFAM" id="SSF53098">
    <property type="entry name" value="Ribonuclease H-like"/>
    <property type="match status" value="1"/>
</dbReference>
<dbReference type="PANTHER" id="PTHR47331">
    <property type="entry name" value="PHD-TYPE DOMAIN-CONTAINING PROTEIN"/>
    <property type="match status" value="1"/>
</dbReference>
<dbReference type="InterPro" id="IPR001584">
    <property type="entry name" value="Integrase_cat-core"/>
</dbReference>
<dbReference type="Pfam" id="PF18701">
    <property type="entry name" value="DUF5641"/>
    <property type="match status" value="1"/>
</dbReference>
<dbReference type="InterPro" id="IPR041588">
    <property type="entry name" value="Integrase_H2C2"/>
</dbReference>
<dbReference type="Pfam" id="PF05380">
    <property type="entry name" value="Peptidase_A17"/>
    <property type="match status" value="1"/>
</dbReference>
<comment type="caution">
    <text evidence="2">The sequence shown here is derived from an EMBL/GenBank/DDBJ whole genome shotgun (WGS) entry which is preliminary data.</text>
</comment>
<reference evidence="3" key="1">
    <citation type="submission" date="2024-04" db="EMBL/GenBank/DDBJ databases">
        <title>Salinicola lusitanus LLJ914,a marine bacterium isolated from the Okinawa Trough.</title>
        <authorList>
            <person name="Li J."/>
        </authorList>
    </citation>
    <scope>NUCLEOTIDE SEQUENCE [LARGE SCALE GENOMIC DNA]</scope>
</reference>
<dbReference type="InterPro" id="IPR012337">
    <property type="entry name" value="RNaseH-like_sf"/>
</dbReference>
<evidence type="ECO:0000313" key="3">
    <source>
        <dbReference type="Proteomes" id="UP001460270"/>
    </source>
</evidence>
<dbReference type="InterPro" id="IPR040676">
    <property type="entry name" value="DUF5641"/>
</dbReference>
<dbReference type="InterPro" id="IPR008042">
    <property type="entry name" value="Retrotrans_Pao"/>
</dbReference>
<organism evidence="2 3">
    <name type="scientific">Mugilogobius chulae</name>
    <name type="common">yellowstripe goby</name>
    <dbReference type="NCBI Taxonomy" id="88201"/>
    <lineage>
        <taxon>Eukaryota</taxon>
        <taxon>Metazoa</taxon>
        <taxon>Chordata</taxon>
        <taxon>Craniata</taxon>
        <taxon>Vertebrata</taxon>
        <taxon>Euteleostomi</taxon>
        <taxon>Actinopterygii</taxon>
        <taxon>Neopterygii</taxon>
        <taxon>Teleostei</taxon>
        <taxon>Neoteleostei</taxon>
        <taxon>Acanthomorphata</taxon>
        <taxon>Gobiaria</taxon>
        <taxon>Gobiiformes</taxon>
        <taxon>Gobioidei</taxon>
        <taxon>Gobiidae</taxon>
        <taxon>Gobionellinae</taxon>
        <taxon>Mugilogobius</taxon>
    </lineage>
</organism>
<feature type="domain" description="Integrase catalytic" evidence="1">
    <location>
        <begin position="662"/>
        <end position="857"/>
    </location>
</feature>